<keyword evidence="3" id="KW-1185">Reference proteome</keyword>
<protein>
    <recommendedName>
        <fullName evidence="1">Endonuclease GajA/Old nuclease/RecF-like AAA domain-containing protein</fullName>
    </recommendedName>
</protein>
<proteinExistence type="predicted"/>
<gene>
    <name evidence="2" type="ORF">THIOM_004170</name>
</gene>
<evidence type="ECO:0000259" key="1">
    <source>
        <dbReference type="Pfam" id="PF13175"/>
    </source>
</evidence>
<organism evidence="2 3">
    <name type="scientific">Candidatus Thiomargarita nelsonii</name>
    <dbReference type="NCBI Taxonomy" id="1003181"/>
    <lineage>
        <taxon>Bacteria</taxon>
        <taxon>Pseudomonadati</taxon>
        <taxon>Pseudomonadota</taxon>
        <taxon>Gammaproteobacteria</taxon>
        <taxon>Thiotrichales</taxon>
        <taxon>Thiotrichaceae</taxon>
        <taxon>Thiomargarita</taxon>
    </lineage>
</organism>
<comment type="caution">
    <text evidence="2">The sequence shown here is derived from an EMBL/GenBank/DDBJ whole genome shotgun (WGS) entry which is preliminary data.</text>
</comment>
<feature type="domain" description="Endonuclease GajA/Old nuclease/RecF-like AAA" evidence="1">
    <location>
        <begin position="13"/>
        <end position="88"/>
    </location>
</feature>
<accession>A0A176RWN7</accession>
<sequence length="136" mass="15713">MIVKPDKNIPMIFFKNERIPLKHLGEGMYRVFHIILALVNAKNGFLLIDEFENGLHYTVQPKVWELIFKLAKELNVQVFATTHSKDCVEGFHAVWESQEDEGTLHRLDNDPDEGVIVMPYNCELVAYALDRSGEIR</sequence>
<reference evidence="2 3" key="1">
    <citation type="submission" date="2016-05" db="EMBL/GenBank/DDBJ databases">
        <title>Single-cell genome of chain-forming Candidatus Thiomargarita nelsonii and comparison to other large sulfur-oxidizing bacteria.</title>
        <authorList>
            <person name="Winkel M."/>
            <person name="Salman V."/>
            <person name="Woyke T."/>
            <person name="Schulz-Vogt H."/>
            <person name="Richter M."/>
            <person name="Flood B."/>
            <person name="Bailey J."/>
            <person name="Amann R."/>
            <person name="Mussmann M."/>
        </authorList>
    </citation>
    <scope>NUCLEOTIDE SEQUENCE [LARGE SCALE GENOMIC DNA]</scope>
    <source>
        <strain evidence="2 3">THI036</strain>
    </source>
</reference>
<dbReference type="InterPro" id="IPR027417">
    <property type="entry name" value="P-loop_NTPase"/>
</dbReference>
<dbReference type="SUPFAM" id="SSF52540">
    <property type="entry name" value="P-loop containing nucleoside triphosphate hydrolases"/>
    <property type="match status" value="1"/>
</dbReference>
<name>A0A176RWN7_9GAMM</name>
<dbReference type="Gene3D" id="3.40.50.300">
    <property type="entry name" value="P-loop containing nucleotide triphosphate hydrolases"/>
    <property type="match status" value="1"/>
</dbReference>
<dbReference type="AlphaFoldDB" id="A0A176RWN7"/>
<dbReference type="Pfam" id="PF13175">
    <property type="entry name" value="AAA_15"/>
    <property type="match status" value="1"/>
</dbReference>
<dbReference type="PANTHER" id="PTHR43581">
    <property type="entry name" value="ATP/GTP PHOSPHATASE"/>
    <property type="match status" value="1"/>
</dbReference>
<dbReference type="PANTHER" id="PTHR43581:SF4">
    <property type="entry name" value="ATP_GTP PHOSPHATASE"/>
    <property type="match status" value="1"/>
</dbReference>
<evidence type="ECO:0000313" key="2">
    <source>
        <dbReference type="EMBL" id="OAD20145.1"/>
    </source>
</evidence>
<dbReference type="InterPro" id="IPR051396">
    <property type="entry name" value="Bact_Antivir_Def_Nuclease"/>
</dbReference>
<dbReference type="PATRIC" id="fig|1003181.4.peg.5498"/>
<evidence type="ECO:0000313" key="3">
    <source>
        <dbReference type="Proteomes" id="UP000076962"/>
    </source>
</evidence>
<dbReference type="EMBL" id="LUTY01002535">
    <property type="protein sequence ID" value="OAD20145.1"/>
    <property type="molecule type" value="Genomic_DNA"/>
</dbReference>
<dbReference type="Proteomes" id="UP000076962">
    <property type="component" value="Unassembled WGS sequence"/>
</dbReference>
<dbReference type="InterPro" id="IPR041685">
    <property type="entry name" value="AAA_GajA/Old/RecF-like"/>
</dbReference>